<gene>
    <name evidence="4" type="ORF">SAMN02745120_2582</name>
</gene>
<dbReference type="Gene3D" id="3.90.1150.10">
    <property type="entry name" value="Aspartate Aminotransferase, domain 1"/>
    <property type="match status" value="1"/>
</dbReference>
<dbReference type="OrthoDB" id="9810913at2"/>
<organism evidence="4 5">
    <name type="scientific">Acetoanaerobium noterae</name>
    <dbReference type="NCBI Taxonomy" id="745369"/>
    <lineage>
        <taxon>Bacteria</taxon>
        <taxon>Bacillati</taxon>
        <taxon>Bacillota</taxon>
        <taxon>Clostridia</taxon>
        <taxon>Peptostreptococcales</taxon>
        <taxon>Filifactoraceae</taxon>
        <taxon>Acetoanaerobium</taxon>
    </lineage>
</organism>
<sequence length="367" mass="41703">MIKLAQPHFDNNEYNAVKKVLDSGNLVQGKFVNEFEKKLSEYIGINHTIVVSNGTAALHLALLALDIKPEEEIIVPAYTFPATANVVELIGAKPVFVDVDLNSLCIDTNLIESKITKKTRGIIPVHEFGHPADMDKLKKICDKFNIHLIEDAACALGSKYKNKKIGLFGDLSCFSFHPRKSITTGEGGAICTNNSFYADKLRIMRNHGISYIDNRIEFVAPGFNYRMTDIQGALGVEQLCKIDKLNNTRINLAKYYNKLLKGLKQVTFPQENCDLYNTYQTYHILINEEYNRDDLIIFLKKSGIECNYGAYDLISQPFYKNKYNNSSNNYKNSNYAFKQGLALPLHSNLNYRDIDYIVGQLKQYFTK</sequence>
<name>A0A1T5D6D6_9FIRM</name>
<keyword evidence="2 3" id="KW-0663">Pyridoxal phosphate</keyword>
<dbReference type="Proteomes" id="UP000243406">
    <property type="component" value="Unassembled WGS sequence"/>
</dbReference>
<evidence type="ECO:0000313" key="4">
    <source>
        <dbReference type="EMBL" id="SKB67167.1"/>
    </source>
</evidence>
<evidence type="ECO:0000256" key="1">
    <source>
        <dbReference type="PIRSR" id="PIRSR000390-1"/>
    </source>
</evidence>
<evidence type="ECO:0000256" key="2">
    <source>
        <dbReference type="PIRSR" id="PIRSR000390-2"/>
    </source>
</evidence>
<dbReference type="Gene3D" id="3.40.640.10">
    <property type="entry name" value="Type I PLP-dependent aspartate aminotransferase-like (Major domain)"/>
    <property type="match status" value="1"/>
</dbReference>
<dbReference type="PANTHER" id="PTHR30244">
    <property type="entry name" value="TRANSAMINASE"/>
    <property type="match status" value="1"/>
</dbReference>
<dbReference type="InterPro" id="IPR015422">
    <property type="entry name" value="PyrdxlP-dep_Trfase_small"/>
</dbReference>
<dbReference type="PIRSF" id="PIRSF000390">
    <property type="entry name" value="PLP_StrS"/>
    <property type="match status" value="1"/>
</dbReference>
<dbReference type="GO" id="GO:0030170">
    <property type="term" value="F:pyridoxal phosphate binding"/>
    <property type="evidence" value="ECO:0007669"/>
    <property type="project" value="TreeGrafter"/>
</dbReference>
<keyword evidence="5" id="KW-1185">Reference proteome</keyword>
<evidence type="ECO:0000256" key="3">
    <source>
        <dbReference type="RuleBase" id="RU004508"/>
    </source>
</evidence>
<evidence type="ECO:0000313" key="5">
    <source>
        <dbReference type="Proteomes" id="UP000243406"/>
    </source>
</evidence>
<comment type="similarity">
    <text evidence="3">Belongs to the DegT/DnrJ/EryC1 family.</text>
</comment>
<dbReference type="GO" id="GO:0008483">
    <property type="term" value="F:transaminase activity"/>
    <property type="evidence" value="ECO:0007669"/>
    <property type="project" value="TreeGrafter"/>
</dbReference>
<feature type="active site" description="Proton acceptor" evidence="1">
    <location>
        <position position="180"/>
    </location>
</feature>
<dbReference type="CDD" id="cd00616">
    <property type="entry name" value="AHBA_syn"/>
    <property type="match status" value="1"/>
</dbReference>
<dbReference type="GO" id="GO:0000271">
    <property type="term" value="P:polysaccharide biosynthetic process"/>
    <property type="evidence" value="ECO:0007669"/>
    <property type="project" value="TreeGrafter"/>
</dbReference>
<dbReference type="PANTHER" id="PTHR30244:SF34">
    <property type="entry name" value="DTDP-4-AMINO-4,6-DIDEOXYGALACTOSE TRANSAMINASE"/>
    <property type="match status" value="1"/>
</dbReference>
<proteinExistence type="inferred from homology"/>
<dbReference type="AlphaFoldDB" id="A0A1T5D6D6"/>
<dbReference type="InterPro" id="IPR015424">
    <property type="entry name" value="PyrdxlP-dep_Trfase"/>
</dbReference>
<dbReference type="Pfam" id="PF01041">
    <property type="entry name" value="DegT_DnrJ_EryC1"/>
    <property type="match status" value="1"/>
</dbReference>
<reference evidence="5" key="1">
    <citation type="submission" date="2017-02" db="EMBL/GenBank/DDBJ databases">
        <authorList>
            <person name="Varghese N."/>
            <person name="Submissions S."/>
        </authorList>
    </citation>
    <scope>NUCLEOTIDE SEQUENCE [LARGE SCALE GENOMIC DNA]</scope>
    <source>
        <strain evidence="5">ATCC 35199</strain>
    </source>
</reference>
<dbReference type="EMBL" id="FUYN01000007">
    <property type="protein sequence ID" value="SKB67167.1"/>
    <property type="molecule type" value="Genomic_DNA"/>
</dbReference>
<accession>A0A1T5D6D6</accession>
<dbReference type="InterPro" id="IPR000653">
    <property type="entry name" value="DegT/StrS_aminotransferase"/>
</dbReference>
<feature type="modified residue" description="N6-(pyridoxal phosphate)lysine" evidence="2">
    <location>
        <position position="180"/>
    </location>
</feature>
<dbReference type="SUPFAM" id="SSF53383">
    <property type="entry name" value="PLP-dependent transferases"/>
    <property type="match status" value="1"/>
</dbReference>
<dbReference type="InterPro" id="IPR015421">
    <property type="entry name" value="PyrdxlP-dep_Trfase_major"/>
</dbReference>
<dbReference type="RefSeq" id="WP_079590336.1">
    <property type="nucleotide sequence ID" value="NZ_FUYN01000007.1"/>
</dbReference>
<protein>
    <submittedName>
        <fullName evidence="4">dTDP-4-amino-4,6-dideoxygalactose transaminase</fullName>
    </submittedName>
</protein>